<comment type="caution">
    <text evidence="1">The sequence shown here is derived from an EMBL/GenBank/DDBJ whole genome shotgun (WGS) entry which is preliminary data.</text>
</comment>
<proteinExistence type="predicted"/>
<keyword evidence="2" id="KW-1185">Reference proteome</keyword>
<name>A0ACC2W4K9_9TREE</name>
<reference evidence="1" key="1">
    <citation type="submission" date="2023-04" db="EMBL/GenBank/DDBJ databases">
        <title>Draft Genome sequencing of Naganishia species isolated from polar environments using Oxford Nanopore Technology.</title>
        <authorList>
            <person name="Leo P."/>
            <person name="Venkateswaran K."/>
        </authorList>
    </citation>
    <scope>NUCLEOTIDE SEQUENCE</scope>
    <source>
        <strain evidence="1">MNA-CCFEE 5423</strain>
    </source>
</reference>
<gene>
    <name evidence="1" type="ORF">QFC21_001363</name>
</gene>
<dbReference type="Proteomes" id="UP001227268">
    <property type="component" value="Unassembled WGS sequence"/>
</dbReference>
<dbReference type="EMBL" id="JASBWT010000003">
    <property type="protein sequence ID" value="KAJ9106219.1"/>
    <property type="molecule type" value="Genomic_DNA"/>
</dbReference>
<accession>A0ACC2W4K9</accession>
<protein>
    <submittedName>
        <fullName evidence="1">Uncharacterized protein</fullName>
    </submittedName>
</protein>
<sequence length="327" mass="35960">MSVKQITLDEPLVACQNQLGEGCLWDASTKLLHWVDIKRTQIHTLDPKTGNRSIDDYSESFDSMITSLTLRKDQPGFIGTHTTHLATFPAATTPTTPNPTPVKRQSSPLPGNKHFAIPEKYTQDKKDGTDRFNDGACDALGRFWIGTMGLQFQHRKGQLFRYDPDGKVTTVLENVVGCSNGIGWSPDNKIMYYIDSPRKTILAFDFDLAAGSISNERVFATSDAFEGGVFDGLCMDAGGAVWAARWGSSRVVRYMPDGTLDTEIVMPKALNVTCCIFGGEDMQDLYITTASCGETDGSLIPKYPQGGDLFRVKIDGVRGVERFKFAA</sequence>
<evidence type="ECO:0000313" key="2">
    <source>
        <dbReference type="Proteomes" id="UP001227268"/>
    </source>
</evidence>
<organism evidence="1 2">
    <name type="scientific">Naganishia friedmannii</name>
    <dbReference type="NCBI Taxonomy" id="89922"/>
    <lineage>
        <taxon>Eukaryota</taxon>
        <taxon>Fungi</taxon>
        <taxon>Dikarya</taxon>
        <taxon>Basidiomycota</taxon>
        <taxon>Agaricomycotina</taxon>
        <taxon>Tremellomycetes</taxon>
        <taxon>Filobasidiales</taxon>
        <taxon>Filobasidiaceae</taxon>
        <taxon>Naganishia</taxon>
    </lineage>
</organism>
<evidence type="ECO:0000313" key="1">
    <source>
        <dbReference type="EMBL" id="KAJ9106219.1"/>
    </source>
</evidence>